<keyword evidence="2" id="KW-1185">Reference proteome</keyword>
<dbReference type="AlphaFoldDB" id="A0A0C3NQE8"/>
<evidence type="ECO:0008006" key="3">
    <source>
        <dbReference type="Google" id="ProtNLM"/>
    </source>
</evidence>
<proteinExistence type="predicted"/>
<dbReference type="Gene3D" id="3.40.50.300">
    <property type="entry name" value="P-loop containing nucleotide triphosphate hydrolases"/>
    <property type="match status" value="1"/>
</dbReference>
<feature type="non-terminal residue" evidence="1">
    <location>
        <position position="1"/>
    </location>
</feature>
<dbReference type="EMBL" id="KN832027">
    <property type="protein sequence ID" value="KIN97533.1"/>
    <property type="molecule type" value="Genomic_DNA"/>
</dbReference>
<sequence length="168" mass="19268">REYVFVDTPGFDNPDRPARDTLNTIADWLERKYRGGALLTGVVYTHRITSPRMDGLLRESLEIFCCICVAKAAGRVRLVTTMWGRVKDPRAAETMVSQLAENFWKPLLNAGARHMRFENSKQSAWDIVEDLVVEGQPLLLQQELVDETRNLYEMFAGHALYLQLQKLL</sequence>
<feature type="non-terminal residue" evidence="1">
    <location>
        <position position="168"/>
    </location>
</feature>
<dbReference type="OrthoDB" id="2659283at2759"/>
<evidence type="ECO:0000313" key="2">
    <source>
        <dbReference type="Proteomes" id="UP000054217"/>
    </source>
</evidence>
<dbReference type="Proteomes" id="UP000054217">
    <property type="component" value="Unassembled WGS sequence"/>
</dbReference>
<dbReference type="InterPro" id="IPR027417">
    <property type="entry name" value="P-loop_NTPase"/>
</dbReference>
<reference evidence="1 2" key="1">
    <citation type="submission" date="2014-04" db="EMBL/GenBank/DDBJ databases">
        <authorList>
            <consortium name="DOE Joint Genome Institute"/>
            <person name="Kuo A."/>
            <person name="Kohler A."/>
            <person name="Costa M.D."/>
            <person name="Nagy L.G."/>
            <person name="Floudas D."/>
            <person name="Copeland A."/>
            <person name="Barry K.W."/>
            <person name="Cichocki N."/>
            <person name="Veneault-Fourrey C."/>
            <person name="LaButti K."/>
            <person name="Lindquist E.A."/>
            <person name="Lipzen A."/>
            <person name="Lundell T."/>
            <person name="Morin E."/>
            <person name="Murat C."/>
            <person name="Sun H."/>
            <person name="Tunlid A."/>
            <person name="Henrissat B."/>
            <person name="Grigoriev I.V."/>
            <person name="Hibbett D.S."/>
            <person name="Martin F."/>
            <person name="Nordberg H.P."/>
            <person name="Cantor M.N."/>
            <person name="Hua S.X."/>
        </authorList>
    </citation>
    <scope>NUCLEOTIDE SEQUENCE [LARGE SCALE GENOMIC DNA]</scope>
    <source>
        <strain evidence="1 2">Marx 270</strain>
    </source>
</reference>
<name>A0A0C3NQE8_PISTI</name>
<dbReference type="HOGENOM" id="CLU_018003_2_0_1"/>
<accession>A0A0C3NQE8</accession>
<organism evidence="1 2">
    <name type="scientific">Pisolithus tinctorius Marx 270</name>
    <dbReference type="NCBI Taxonomy" id="870435"/>
    <lineage>
        <taxon>Eukaryota</taxon>
        <taxon>Fungi</taxon>
        <taxon>Dikarya</taxon>
        <taxon>Basidiomycota</taxon>
        <taxon>Agaricomycotina</taxon>
        <taxon>Agaricomycetes</taxon>
        <taxon>Agaricomycetidae</taxon>
        <taxon>Boletales</taxon>
        <taxon>Sclerodermatineae</taxon>
        <taxon>Pisolithaceae</taxon>
        <taxon>Pisolithus</taxon>
    </lineage>
</organism>
<dbReference type="InParanoid" id="A0A0C3NQE8"/>
<protein>
    <recommendedName>
        <fullName evidence="3">G domain-containing protein</fullName>
    </recommendedName>
</protein>
<evidence type="ECO:0000313" key="1">
    <source>
        <dbReference type="EMBL" id="KIN97533.1"/>
    </source>
</evidence>
<reference evidence="2" key="2">
    <citation type="submission" date="2015-01" db="EMBL/GenBank/DDBJ databases">
        <title>Evolutionary Origins and Diversification of the Mycorrhizal Mutualists.</title>
        <authorList>
            <consortium name="DOE Joint Genome Institute"/>
            <consortium name="Mycorrhizal Genomics Consortium"/>
            <person name="Kohler A."/>
            <person name="Kuo A."/>
            <person name="Nagy L.G."/>
            <person name="Floudas D."/>
            <person name="Copeland A."/>
            <person name="Barry K.W."/>
            <person name="Cichocki N."/>
            <person name="Veneault-Fourrey C."/>
            <person name="LaButti K."/>
            <person name="Lindquist E.A."/>
            <person name="Lipzen A."/>
            <person name="Lundell T."/>
            <person name="Morin E."/>
            <person name="Murat C."/>
            <person name="Riley R."/>
            <person name="Ohm R."/>
            <person name="Sun H."/>
            <person name="Tunlid A."/>
            <person name="Henrissat B."/>
            <person name="Grigoriev I.V."/>
            <person name="Hibbett D.S."/>
            <person name="Martin F."/>
        </authorList>
    </citation>
    <scope>NUCLEOTIDE SEQUENCE [LARGE SCALE GENOMIC DNA]</scope>
    <source>
        <strain evidence="2">Marx 270</strain>
    </source>
</reference>
<gene>
    <name evidence="1" type="ORF">M404DRAFT_68085</name>
</gene>
<dbReference type="STRING" id="870435.A0A0C3NQE8"/>